<name>A0A4R5PCB7_9MYCO</name>
<dbReference type="GO" id="GO:0003677">
    <property type="term" value="F:DNA binding"/>
    <property type="evidence" value="ECO:0007669"/>
    <property type="project" value="UniProtKB-UniRule"/>
</dbReference>
<dbReference type="PANTHER" id="PTHR30328">
    <property type="entry name" value="TRANSCRIPTIONAL REPRESSOR"/>
    <property type="match status" value="1"/>
</dbReference>
<accession>A0A4R5PCB7</accession>
<dbReference type="SUPFAM" id="SSF46689">
    <property type="entry name" value="Homeodomain-like"/>
    <property type="match status" value="1"/>
</dbReference>
<organism evidence="4 5">
    <name type="scientific">Mycobacteroides franklinii</name>
    <dbReference type="NCBI Taxonomy" id="948102"/>
    <lineage>
        <taxon>Bacteria</taxon>
        <taxon>Bacillati</taxon>
        <taxon>Actinomycetota</taxon>
        <taxon>Actinomycetes</taxon>
        <taxon>Mycobacteriales</taxon>
        <taxon>Mycobacteriaceae</taxon>
        <taxon>Mycobacteroides</taxon>
    </lineage>
</organism>
<comment type="caution">
    <text evidence="4">The sequence shown here is derived from an EMBL/GenBank/DDBJ whole genome shotgun (WGS) entry which is preliminary data.</text>
</comment>
<reference evidence="4 5" key="1">
    <citation type="journal article" date="2019" name="Sci. Rep.">
        <title>Extended insight into the Mycobacterium chelonae-abscessus complex through whole genome sequencing of Mycobacterium salmoniphilum outbreak and Mycobacterium salmoniphilum-like strains.</title>
        <authorList>
            <person name="Behra P.R.K."/>
            <person name="Das S."/>
            <person name="Pettersson B.M.F."/>
            <person name="Shirreff L."/>
            <person name="DuCote T."/>
            <person name="Jacobsson K.G."/>
            <person name="Ennis D.G."/>
            <person name="Kirsebom L.A."/>
        </authorList>
    </citation>
    <scope>NUCLEOTIDE SEQUENCE [LARGE SCALE GENOMIC DNA]</scope>
    <source>
        <strain evidence="4 5">DSM 45524</strain>
    </source>
</reference>
<evidence type="ECO:0000259" key="3">
    <source>
        <dbReference type="PROSITE" id="PS50977"/>
    </source>
</evidence>
<dbReference type="PRINTS" id="PR00455">
    <property type="entry name" value="HTHTETR"/>
</dbReference>
<protein>
    <submittedName>
        <fullName evidence="4">TetR/AcrR family transcriptional regulator</fullName>
    </submittedName>
</protein>
<dbReference type="InterPro" id="IPR041467">
    <property type="entry name" value="Sco4008_C"/>
</dbReference>
<dbReference type="Pfam" id="PF17926">
    <property type="entry name" value="TetR_C_21"/>
    <property type="match status" value="1"/>
</dbReference>
<keyword evidence="1 2" id="KW-0238">DNA-binding</keyword>
<gene>
    <name evidence="4" type="ORF">EJ571_11000</name>
</gene>
<feature type="DNA-binding region" description="H-T-H motif" evidence="2">
    <location>
        <begin position="32"/>
        <end position="51"/>
    </location>
</feature>
<dbReference type="AlphaFoldDB" id="A0A4R5PCB7"/>
<dbReference type="InterPro" id="IPR001647">
    <property type="entry name" value="HTH_TetR"/>
</dbReference>
<dbReference type="EMBL" id="RXLR01000014">
    <property type="protein sequence ID" value="TDH22436.1"/>
    <property type="molecule type" value="Genomic_DNA"/>
</dbReference>
<dbReference type="InterPro" id="IPR036271">
    <property type="entry name" value="Tet_transcr_reg_TetR-rel_C_sf"/>
</dbReference>
<dbReference type="SUPFAM" id="SSF48498">
    <property type="entry name" value="Tetracyclin repressor-like, C-terminal domain"/>
    <property type="match status" value="1"/>
</dbReference>
<dbReference type="InterPro" id="IPR050109">
    <property type="entry name" value="HTH-type_TetR-like_transc_reg"/>
</dbReference>
<evidence type="ECO:0000313" key="4">
    <source>
        <dbReference type="EMBL" id="TDH22436.1"/>
    </source>
</evidence>
<proteinExistence type="predicted"/>
<dbReference type="InterPro" id="IPR009057">
    <property type="entry name" value="Homeodomain-like_sf"/>
</dbReference>
<dbReference type="GO" id="GO:0006355">
    <property type="term" value="P:regulation of DNA-templated transcription"/>
    <property type="evidence" value="ECO:0007669"/>
    <property type="project" value="UniProtKB-ARBA"/>
</dbReference>
<dbReference type="PROSITE" id="PS50977">
    <property type="entry name" value="HTH_TETR_2"/>
    <property type="match status" value="1"/>
</dbReference>
<feature type="domain" description="HTH tetR-type" evidence="3">
    <location>
        <begin position="9"/>
        <end position="69"/>
    </location>
</feature>
<evidence type="ECO:0000256" key="1">
    <source>
        <dbReference type="ARBA" id="ARBA00023125"/>
    </source>
</evidence>
<dbReference type="PANTHER" id="PTHR30328:SF54">
    <property type="entry name" value="HTH-TYPE TRANSCRIPTIONAL REPRESSOR SCO4008"/>
    <property type="match status" value="1"/>
</dbReference>
<dbReference type="Proteomes" id="UP000295627">
    <property type="component" value="Unassembled WGS sequence"/>
</dbReference>
<dbReference type="Gene3D" id="1.10.357.10">
    <property type="entry name" value="Tetracycline Repressor, domain 2"/>
    <property type="match status" value="1"/>
</dbReference>
<dbReference type="Pfam" id="PF00440">
    <property type="entry name" value="TetR_N"/>
    <property type="match status" value="1"/>
</dbReference>
<sequence length="196" mass="21777">MSAMRAAGQATHDRIMTAAKAEFTEYGLAGARLNRIATNANASKERLYSYFASKEQLFEAVVAQWIDDAPYKVPLRADDIPGYVAGLFDNIIADPQGARLQRWIELESPEGMFDNHVLRRIFQAKLAEVRRGQQTGLIDPTWEPRSLLMMLIDIAYSMAASGFGIDRIVGEPLGEEMLADRRAAAAEAARRLVCRS</sequence>
<evidence type="ECO:0000256" key="2">
    <source>
        <dbReference type="PROSITE-ProRule" id="PRU00335"/>
    </source>
</evidence>
<evidence type="ECO:0000313" key="5">
    <source>
        <dbReference type="Proteomes" id="UP000295627"/>
    </source>
</evidence>